<dbReference type="InParanoid" id="A0A316V5D4"/>
<gene>
    <name evidence="2" type="ORF">FA14DRAFT_182654</name>
</gene>
<reference evidence="2 3" key="1">
    <citation type="journal article" date="2018" name="Mol. Biol. Evol.">
        <title>Broad Genomic Sampling Reveals a Smut Pathogenic Ancestry of the Fungal Clade Ustilaginomycotina.</title>
        <authorList>
            <person name="Kijpornyongpan T."/>
            <person name="Mondo S.J."/>
            <person name="Barry K."/>
            <person name="Sandor L."/>
            <person name="Lee J."/>
            <person name="Lipzen A."/>
            <person name="Pangilinan J."/>
            <person name="LaButti K."/>
            <person name="Hainaut M."/>
            <person name="Henrissat B."/>
            <person name="Grigoriev I.V."/>
            <person name="Spatafora J.W."/>
            <person name="Aime M.C."/>
        </authorList>
    </citation>
    <scope>NUCLEOTIDE SEQUENCE [LARGE SCALE GENOMIC DNA]</scope>
    <source>
        <strain evidence="2 3">MCA 3882</strain>
    </source>
</reference>
<evidence type="ECO:0000313" key="2">
    <source>
        <dbReference type="EMBL" id="PWN31433.1"/>
    </source>
</evidence>
<dbReference type="EMBL" id="KZ819608">
    <property type="protein sequence ID" value="PWN31433.1"/>
    <property type="molecule type" value="Genomic_DNA"/>
</dbReference>
<dbReference type="AlphaFoldDB" id="A0A316V5D4"/>
<feature type="region of interest" description="Disordered" evidence="1">
    <location>
        <begin position="1"/>
        <end position="29"/>
    </location>
</feature>
<dbReference type="GeneID" id="37023015"/>
<sequence length="135" mass="14851">MGPKSTKCFPINSRKSSKDQGEQSNTSLFPLPMHARSKFERIYGTNQTSAGMVHLPLPLLKSSDTVTAASCLLNGSKIHFTNNFHDPPVTQDPHAVQSASQVSHKTMIVALKYNQTWHHFTSQKSLTSANASMQP</sequence>
<organism evidence="2 3">
    <name type="scientific">Meira miltonrushii</name>
    <dbReference type="NCBI Taxonomy" id="1280837"/>
    <lineage>
        <taxon>Eukaryota</taxon>
        <taxon>Fungi</taxon>
        <taxon>Dikarya</taxon>
        <taxon>Basidiomycota</taxon>
        <taxon>Ustilaginomycotina</taxon>
        <taxon>Exobasidiomycetes</taxon>
        <taxon>Exobasidiales</taxon>
        <taxon>Brachybasidiaceae</taxon>
        <taxon>Meira</taxon>
    </lineage>
</organism>
<name>A0A316V5D4_9BASI</name>
<dbReference type="RefSeq" id="XP_025351735.1">
    <property type="nucleotide sequence ID" value="XM_025501234.1"/>
</dbReference>
<dbReference type="Proteomes" id="UP000245771">
    <property type="component" value="Unassembled WGS sequence"/>
</dbReference>
<proteinExistence type="predicted"/>
<keyword evidence="3" id="KW-1185">Reference proteome</keyword>
<protein>
    <submittedName>
        <fullName evidence="2">Uncharacterized protein</fullName>
    </submittedName>
</protein>
<accession>A0A316V5D4</accession>
<evidence type="ECO:0000313" key="3">
    <source>
        <dbReference type="Proteomes" id="UP000245771"/>
    </source>
</evidence>
<evidence type="ECO:0000256" key="1">
    <source>
        <dbReference type="SAM" id="MobiDB-lite"/>
    </source>
</evidence>